<dbReference type="PANTHER" id="PTHR27007">
    <property type="match status" value="1"/>
</dbReference>
<dbReference type="EMBL" id="JAIWYP010000004">
    <property type="protein sequence ID" value="KAH3836302.1"/>
    <property type="molecule type" value="Genomic_DNA"/>
</dbReference>
<dbReference type="PROSITE" id="PS50011">
    <property type="entry name" value="PROTEIN_KINASE_DOM"/>
    <property type="match status" value="1"/>
</dbReference>
<proteinExistence type="predicted"/>
<reference evidence="6" key="1">
    <citation type="journal article" date="2019" name="bioRxiv">
        <title>The Genome of the Zebra Mussel, Dreissena polymorpha: A Resource for Invasive Species Research.</title>
        <authorList>
            <person name="McCartney M.A."/>
            <person name="Auch B."/>
            <person name="Kono T."/>
            <person name="Mallez S."/>
            <person name="Zhang Y."/>
            <person name="Obille A."/>
            <person name="Becker A."/>
            <person name="Abrahante J.E."/>
            <person name="Garbe J."/>
            <person name="Badalamenti J.P."/>
            <person name="Herman A."/>
            <person name="Mangelson H."/>
            <person name="Liachko I."/>
            <person name="Sullivan S."/>
            <person name="Sone E.D."/>
            <person name="Koren S."/>
            <person name="Silverstein K.A.T."/>
            <person name="Beckman K.B."/>
            <person name="Gohl D.M."/>
        </authorList>
    </citation>
    <scope>NUCLEOTIDE SEQUENCE</scope>
    <source>
        <strain evidence="6">Duluth1</strain>
        <tissue evidence="6">Whole animal</tissue>
    </source>
</reference>
<evidence type="ECO:0000256" key="3">
    <source>
        <dbReference type="SAM" id="Coils"/>
    </source>
</evidence>
<gene>
    <name evidence="6" type="ORF">DPMN_109672</name>
</gene>
<protein>
    <recommendedName>
        <fullName evidence="5">Protein kinase domain-containing protein</fullName>
    </recommendedName>
</protein>
<dbReference type="Pfam" id="PF00619">
    <property type="entry name" value="CARD"/>
    <property type="match status" value="1"/>
</dbReference>
<reference evidence="6" key="2">
    <citation type="submission" date="2020-11" db="EMBL/GenBank/DDBJ databases">
        <authorList>
            <person name="McCartney M.A."/>
            <person name="Auch B."/>
            <person name="Kono T."/>
            <person name="Mallez S."/>
            <person name="Becker A."/>
            <person name="Gohl D.M."/>
            <person name="Silverstein K.A.T."/>
            <person name="Koren S."/>
            <person name="Bechman K.B."/>
            <person name="Herman A."/>
            <person name="Abrahante J.E."/>
            <person name="Garbe J."/>
        </authorList>
    </citation>
    <scope>NUCLEOTIDE SEQUENCE</scope>
    <source>
        <strain evidence="6">Duluth1</strain>
        <tissue evidence="6">Whole animal</tissue>
    </source>
</reference>
<feature type="domain" description="Protein kinase" evidence="5">
    <location>
        <begin position="374"/>
        <end position="591"/>
    </location>
</feature>
<evidence type="ECO:0000313" key="6">
    <source>
        <dbReference type="EMBL" id="KAH3836302.1"/>
    </source>
</evidence>
<dbReference type="GO" id="GO:0004672">
    <property type="term" value="F:protein kinase activity"/>
    <property type="evidence" value="ECO:0007669"/>
    <property type="project" value="InterPro"/>
</dbReference>
<evidence type="ECO:0000256" key="1">
    <source>
        <dbReference type="ARBA" id="ARBA00022741"/>
    </source>
</evidence>
<name>A0A9D4KAP4_DREPO</name>
<dbReference type="SUPFAM" id="SSF47986">
    <property type="entry name" value="DEATH domain"/>
    <property type="match status" value="1"/>
</dbReference>
<keyword evidence="1" id="KW-0547">Nucleotide-binding</keyword>
<accession>A0A9D4KAP4</accession>
<evidence type="ECO:0000259" key="5">
    <source>
        <dbReference type="PROSITE" id="PS50011"/>
    </source>
</evidence>
<dbReference type="InterPro" id="IPR011009">
    <property type="entry name" value="Kinase-like_dom_sf"/>
</dbReference>
<dbReference type="AlphaFoldDB" id="A0A9D4KAP4"/>
<feature type="region of interest" description="Disordered" evidence="4">
    <location>
        <begin position="327"/>
        <end position="346"/>
    </location>
</feature>
<organism evidence="6 7">
    <name type="scientific">Dreissena polymorpha</name>
    <name type="common">Zebra mussel</name>
    <name type="synonym">Mytilus polymorpha</name>
    <dbReference type="NCBI Taxonomy" id="45954"/>
    <lineage>
        <taxon>Eukaryota</taxon>
        <taxon>Metazoa</taxon>
        <taxon>Spiralia</taxon>
        <taxon>Lophotrochozoa</taxon>
        <taxon>Mollusca</taxon>
        <taxon>Bivalvia</taxon>
        <taxon>Autobranchia</taxon>
        <taxon>Heteroconchia</taxon>
        <taxon>Euheterodonta</taxon>
        <taxon>Imparidentia</taxon>
        <taxon>Neoheterodontei</taxon>
        <taxon>Myida</taxon>
        <taxon>Dreissenoidea</taxon>
        <taxon>Dreissenidae</taxon>
        <taxon>Dreissena</taxon>
    </lineage>
</organism>
<dbReference type="InterPro" id="IPR011029">
    <property type="entry name" value="DEATH-like_dom_sf"/>
</dbReference>
<dbReference type="InterPro" id="IPR000719">
    <property type="entry name" value="Prot_kinase_dom"/>
</dbReference>
<dbReference type="GO" id="GO:0005524">
    <property type="term" value="F:ATP binding"/>
    <property type="evidence" value="ECO:0007669"/>
    <property type="project" value="UniProtKB-KW"/>
</dbReference>
<comment type="caution">
    <text evidence="6">The sequence shown here is derived from an EMBL/GenBank/DDBJ whole genome shotgun (WGS) entry which is preliminary data.</text>
</comment>
<dbReference type="InterPro" id="IPR008271">
    <property type="entry name" value="Ser/Thr_kinase_AS"/>
</dbReference>
<sequence length="591" mass="67803">MAKCFMPPDGYTGVNSIQNTDFNGIINVLLNCQNFDTKVSFKIGSGRPPQPCFLTQARDMGKAIRHSSTCKVTSADLQKLFIIFIGILTDSQLLAQDPDAQEAVTKLKQLQTDSLNIASVEMVQLLREAQEVLIEAKQVAQDSKLEIRTYIEKVEGHIQLLNSRVNKCDSRLDKLEQKVQHLQTSKDSGEKTNSKDYNQDVLDYDTCQRVLSRAHNELVCDLDVERALEAVRSELLEQDIKDITNMFTPEAKVRVLIRRISKGGLKAYSKFKEFLKNNHERLFQTIEMHEKQLWMEKKDHLYIAGDEDSKWTNTLLNNVSLDSTKTNILSGNKRGSDTTDDQEGDEPEHIADYVHDGRLLELSGKQITHLKKYKFEQKPISQGAFGIIFISRADVIPFQQRVVLKEINVGDAGEERTQFRKSVTNEKLASRVMHFGILPLLAYHDDHKNGKYYFISPYLEKGDLYDTIKSDREKIKKNQTHLLEWKIRMKVMYQVASAIDYMHTGNPYRGTILHMDIKSKNILLDSQFNARLIDFGLARELKEGCSSATMTAVFCGTDGYFPTVKHDQLTREHDYHNFGVEKNLERKVYCW</sequence>
<dbReference type="SUPFAM" id="SSF56112">
    <property type="entry name" value="Protein kinase-like (PK-like)"/>
    <property type="match status" value="1"/>
</dbReference>
<evidence type="ECO:0000313" key="7">
    <source>
        <dbReference type="Proteomes" id="UP000828390"/>
    </source>
</evidence>
<evidence type="ECO:0000256" key="2">
    <source>
        <dbReference type="ARBA" id="ARBA00022840"/>
    </source>
</evidence>
<evidence type="ECO:0000256" key="4">
    <source>
        <dbReference type="SAM" id="MobiDB-lite"/>
    </source>
</evidence>
<dbReference type="Gene3D" id="1.10.510.10">
    <property type="entry name" value="Transferase(Phosphotransferase) domain 1"/>
    <property type="match status" value="1"/>
</dbReference>
<dbReference type="Gene3D" id="1.10.533.10">
    <property type="entry name" value="Death Domain, Fas"/>
    <property type="match status" value="1"/>
</dbReference>
<dbReference type="PROSITE" id="PS00108">
    <property type="entry name" value="PROTEIN_KINASE_ST"/>
    <property type="match status" value="1"/>
</dbReference>
<keyword evidence="3" id="KW-0175">Coiled coil</keyword>
<dbReference type="SMART" id="SM00220">
    <property type="entry name" value="S_TKc"/>
    <property type="match status" value="1"/>
</dbReference>
<feature type="coiled-coil region" evidence="3">
    <location>
        <begin position="126"/>
        <end position="192"/>
    </location>
</feature>
<dbReference type="InterPro" id="IPR050528">
    <property type="entry name" value="L-type_Lectin-RKs"/>
</dbReference>
<keyword evidence="7" id="KW-1185">Reference proteome</keyword>
<dbReference type="Pfam" id="PF00069">
    <property type="entry name" value="Pkinase"/>
    <property type="match status" value="1"/>
</dbReference>
<keyword evidence="2" id="KW-0067">ATP-binding</keyword>
<dbReference type="InterPro" id="IPR001315">
    <property type="entry name" value="CARD"/>
</dbReference>
<dbReference type="Proteomes" id="UP000828390">
    <property type="component" value="Unassembled WGS sequence"/>
</dbReference>
<dbReference type="GO" id="GO:0042981">
    <property type="term" value="P:regulation of apoptotic process"/>
    <property type="evidence" value="ECO:0007669"/>
    <property type="project" value="InterPro"/>
</dbReference>